<feature type="compositionally biased region" description="Basic and acidic residues" evidence="8">
    <location>
        <begin position="234"/>
        <end position="249"/>
    </location>
</feature>
<accession>A0A0P1B0S5</accession>
<feature type="coiled-coil region" evidence="7">
    <location>
        <begin position="568"/>
        <end position="625"/>
    </location>
</feature>
<keyword evidence="10" id="KW-1185">Reference proteome</keyword>
<feature type="repeat" description="ANK" evidence="6">
    <location>
        <begin position="1243"/>
        <end position="1275"/>
    </location>
</feature>
<comment type="similarity">
    <text evidence="5">Belongs to the fem-1 family.</text>
</comment>
<feature type="region of interest" description="Disordered" evidence="8">
    <location>
        <begin position="234"/>
        <end position="258"/>
    </location>
</feature>
<dbReference type="InterPro" id="IPR002110">
    <property type="entry name" value="Ankyrin_rpt"/>
</dbReference>
<evidence type="ECO:0000256" key="2">
    <source>
        <dbReference type="ARBA" id="ARBA00022737"/>
    </source>
</evidence>
<dbReference type="SMART" id="SM00248">
    <property type="entry name" value="ANK"/>
    <property type="match status" value="9"/>
</dbReference>
<dbReference type="GeneID" id="36398824"/>
<dbReference type="PANTHER" id="PTHR24173:SF74">
    <property type="entry name" value="ANKYRIN REPEAT DOMAIN-CONTAINING PROTEIN 16"/>
    <property type="match status" value="1"/>
</dbReference>
<dbReference type="PROSITE" id="PS50096">
    <property type="entry name" value="IQ"/>
    <property type="match status" value="8"/>
</dbReference>
<dbReference type="Gene3D" id="1.20.5.190">
    <property type="match status" value="1"/>
</dbReference>
<feature type="compositionally biased region" description="Low complexity" evidence="8">
    <location>
        <begin position="121"/>
        <end position="136"/>
    </location>
</feature>
<comment type="pathway">
    <text evidence="1">Protein modification; protein ubiquitination.</text>
</comment>
<feature type="compositionally biased region" description="Polar residues" evidence="8">
    <location>
        <begin position="168"/>
        <end position="182"/>
    </location>
</feature>
<feature type="repeat" description="ANK" evidence="6">
    <location>
        <begin position="1386"/>
        <end position="1422"/>
    </location>
</feature>
<evidence type="ECO:0000313" key="10">
    <source>
        <dbReference type="Proteomes" id="UP000054928"/>
    </source>
</evidence>
<dbReference type="SUPFAM" id="SSF48403">
    <property type="entry name" value="Ankyrin repeat"/>
    <property type="match status" value="1"/>
</dbReference>
<dbReference type="OMA" id="NFRRHLC"/>
<evidence type="ECO:0000313" key="9">
    <source>
        <dbReference type="EMBL" id="CEG47116.1"/>
    </source>
</evidence>
<evidence type="ECO:0000256" key="1">
    <source>
        <dbReference type="ARBA" id="ARBA00004906"/>
    </source>
</evidence>
<feature type="coiled-coil region" evidence="7">
    <location>
        <begin position="750"/>
        <end position="784"/>
    </location>
</feature>
<feature type="region of interest" description="Disordered" evidence="8">
    <location>
        <begin position="113"/>
        <end position="140"/>
    </location>
</feature>
<keyword evidence="2" id="KW-0677">Repeat</keyword>
<dbReference type="STRING" id="4781.A0A0P1B0S5"/>
<keyword evidence="3" id="KW-0833">Ubl conjugation pathway</keyword>
<feature type="repeat" description="ANK" evidence="6">
    <location>
        <begin position="1353"/>
        <end position="1385"/>
    </location>
</feature>
<dbReference type="Gene3D" id="1.25.40.20">
    <property type="entry name" value="Ankyrin repeat-containing domain"/>
    <property type="match status" value="3"/>
</dbReference>
<dbReference type="InterPro" id="IPR011990">
    <property type="entry name" value="TPR-like_helical_dom_sf"/>
</dbReference>
<dbReference type="Pfam" id="PF00023">
    <property type="entry name" value="Ank"/>
    <property type="match status" value="1"/>
</dbReference>
<dbReference type="Pfam" id="PF12796">
    <property type="entry name" value="Ank_2"/>
    <property type="match status" value="2"/>
</dbReference>
<dbReference type="Gene3D" id="1.25.40.10">
    <property type="entry name" value="Tetratricopeptide repeat domain"/>
    <property type="match status" value="1"/>
</dbReference>
<dbReference type="Proteomes" id="UP000054928">
    <property type="component" value="Unassembled WGS sequence"/>
</dbReference>
<evidence type="ECO:0000256" key="8">
    <source>
        <dbReference type="SAM" id="MobiDB-lite"/>
    </source>
</evidence>
<dbReference type="InterPro" id="IPR000048">
    <property type="entry name" value="IQ_motif_EF-hand-BS"/>
</dbReference>
<dbReference type="SUPFAM" id="SSF48452">
    <property type="entry name" value="TPR-like"/>
    <property type="match status" value="1"/>
</dbReference>
<keyword evidence="4 6" id="KW-0040">ANK repeat</keyword>
<protein>
    <submittedName>
        <fullName evidence="9">Ankyrin</fullName>
    </submittedName>
</protein>
<dbReference type="RefSeq" id="XP_024583485.1">
    <property type="nucleotide sequence ID" value="XM_024718048.1"/>
</dbReference>
<feature type="region of interest" description="Disordered" evidence="8">
    <location>
        <begin position="160"/>
        <end position="182"/>
    </location>
</feature>
<keyword evidence="7" id="KW-0175">Coiled coil</keyword>
<evidence type="ECO:0000256" key="3">
    <source>
        <dbReference type="ARBA" id="ARBA00022786"/>
    </source>
</evidence>
<dbReference type="OrthoDB" id="187617at2759"/>
<evidence type="ECO:0000256" key="5">
    <source>
        <dbReference type="ARBA" id="ARBA00038500"/>
    </source>
</evidence>
<name>A0A0P1B0S5_PLAHL</name>
<evidence type="ECO:0000256" key="7">
    <source>
        <dbReference type="SAM" id="Coils"/>
    </source>
</evidence>
<dbReference type="PANTHER" id="PTHR24173">
    <property type="entry name" value="ANKYRIN REPEAT CONTAINING"/>
    <property type="match status" value="1"/>
</dbReference>
<evidence type="ECO:0000256" key="4">
    <source>
        <dbReference type="ARBA" id="ARBA00023043"/>
    </source>
</evidence>
<organism evidence="9 10">
    <name type="scientific">Plasmopara halstedii</name>
    <name type="common">Downy mildew of sunflower</name>
    <dbReference type="NCBI Taxonomy" id="4781"/>
    <lineage>
        <taxon>Eukaryota</taxon>
        <taxon>Sar</taxon>
        <taxon>Stramenopiles</taxon>
        <taxon>Oomycota</taxon>
        <taxon>Peronosporomycetes</taxon>
        <taxon>Peronosporales</taxon>
        <taxon>Peronosporaceae</taxon>
        <taxon>Plasmopara</taxon>
    </lineage>
</organism>
<evidence type="ECO:0000256" key="6">
    <source>
        <dbReference type="PROSITE-ProRule" id="PRU00023"/>
    </source>
</evidence>
<dbReference type="Pfam" id="PF00612">
    <property type="entry name" value="IQ"/>
    <property type="match status" value="3"/>
</dbReference>
<reference evidence="10" key="1">
    <citation type="submission" date="2014-09" db="EMBL/GenBank/DDBJ databases">
        <authorList>
            <person name="Sharma Rahul"/>
            <person name="Thines Marco"/>
        </authorList>
    </citation>
    <scope>NUCLEOTIDE SEQUENCE [LARGE SCALE GENOMIC DNA]</scope>
</reference>
<feature type="repeat" description="ANK" evidence="6">
    <location>
        <begin position="1163"/>
        <end position="1195"/>
    </location>
</feature>
<feature type="repeat" description="ANK" evidence="6">
    <location>
        <begin position="1456"/>
        <end position="1488"/>
    </location>
</feature>
<dbReference type="SMART" id="SM00015">
    <property type="entry name" value="IQ"/>
    <property type="match status" value="9"/>
</dbReference>
<dbReference type="InterPro" id="IPR036770">
    <property type="entry name" value="Ankyrin_rpt-contain_sf"/>
</dbReference>
<sequence length="2166" mass="254637">MAHSDKKCRSCGCRNKVCRRRRTEQRRQLQHLNGFAQFLYAPRTSAYRRWLSKDWENEIRPDVVLIDSRDIQDMRNSVDRMQRQLSQGLRDIQEIRTLVKQVVARDRYMSRLRTDSMPKRSPYSCPSSVSSVNTKTSKPREDFEANKAWLASVLVPIEPKNDLRTPIDPQSESSSSPNTAVQTPVQMTVNNFAQKKMLLPYLDKIEYMNCQLRQRGLLPAESVVKIAKDVLPHAKEIPNQKESETESQRTDSTPTSDKFSVKLLQGRYPRLFKAVVQNRHKKCFQPRRRQINWLLRTIDGIYNALAECVLNKMESEKAEVASVRLKDLSRRRNGHMTSSRCLAMPFFTRTFISHSLGLRQLAEQECMDLMYNIELFCEQYPQVAMFGLFLREIFDHDTLLFFLFIRHELQDEFDLDFSTKEKLAHSSSTSKAKKYIADNLIEFRTHPHIPDGTKQVFFIKKACEIIMQRIFDTCSHQCFDKSSPSASPTLLAHYVIREAFKGQFVKDETRSIISVDTFFTTLINLYRKVPDDITTQFKLQDDGSLSNLIRLRDTVALNSDVDKYIALYTEQERHLRNQKIQLMKMERSDTTDQFRIDRNLLRNQIRLQEQELQHTQKKIQESETLVDNVWKKIIFVKPAQNFIRQHSSQELSTFLFSKDLVSVLGRFEAFVKNLYHNHHIEVKALTFFAVPWKQQMEELKIRMVIRIQRAYRSRQSFYMAKRKAREKRLKTIQEQKFKLLEEKRRQAFFENELKSRKKQKEKTQHELQKRLKNMMRKAQQQEAMEYNAARMKKQVIHVIVQWQAFVVKIKRQRQADKFFLKFKLIKWKLYCSDHHPLTKAAQTLQRNFRHRKERRKFRRAINLRVKRSRMAKRYLLKIQLQVLNKIVNQWMAFTIEQQRHRDVFASIIQTREKRWFDWWLCFITRVKTCRLKAVALIQRQYRGRIARHVFYQLRTRHFKAIEIQRVYRGRNGRVLARKRKELLMIQNNRVISILRRVKNRQVGKYFDIILRYRNQRTRIKEMANSREHVMKKLSIGTWRHFVLMRKQERIELSRHRNHSAFVIQRYFRRYLSHLLLKKTLSFHRAALKIQCVFRGYHGRIVAKCRQRDMRAAICIQTIWRRHRAKMYVAAIRAEKLFVATRNGNYTTVQSALIKQEGYVLDTDGNTLLHHAAAAGHLRLVKLCLRHCMNINQVNKHNQTALHLVFASIPASTSLSEIKARDKRIVLAAYMIDHGAWTEARDKEGLTPFLLCAVLGHSEAIEMLLSYGVDTETRTKLRNLNALQLAVEGNHIATVKVLLESGNFDMGKNGRTTSLLLHVCAARGLIDCVRVLLAHLRRRIQVFGYDVFDQRDLEGYTPLIYAVNNGSLDCTKCFLEANANPNSTDLDGRTPLHFALSFTDLGTREALVNLLIQYDADVNVKDRDGDTPLHVSCVNDERLACTHRLLSSGAFFYANTVGNHPTHIAAHNGAVKTLKLFVDYGGDMNLKNYGGKTPLGMARMNNQQLVVQYITASFAVESTGGKNDVMEECRKGQDNFEKEQSSKEDGTKCQTDRTLSDWTTAVSNAYCMGSLAEWTQYIDAGTGRPFYTSMGPLGDPLYSWEPSVEFKACMGKSWELVQYASILEAHDTQAINEHPYLYHNLVTNEYSTTIPPIDYALLPELVQQSQRITRLRTRDRKLSTNEINTSTMEYLQYNCNFNNEKTQLCDQIRAASKIQRHFRAKRTCALVKMLVYQNRRVVDLQRAFRGQKGRREATNRRIQCSKIIKIQAAYRGYRTRQDEAHGRRLQRELHLQRRLAARSIQRVFRGFMGRKRAYRAKVILRLGSTISLEWELYRKRARIVRTFKAWDELEIYAEFPGVFFYHHRMTHVCSWDQPVPWVDYDREAFEARQQLFYWGYTKRMEQAAHSLQGMWRARVARKSFHMILRAVRLMKTCEQAYLDDPTHVIKLGNYVLYLHTITHDYDRARPLYHQLMRIMTQRGPDIPFVLFSYGLFLHVTLEEDDTVVEEMIQRGKLADPMLIKYKLAFVGFFRQAVLQNPKNAEAHINYAACTHWLYEQYDEATRHYLKALALAPHRKGSLDLFQTMLNRKRRKERTKSTPLERKGLKKMQDAGEYDQFDAFAQFRRWQSKGGKGKEYFGYWTVNAEQSRAVFESVSLSCRKDFDEMGTS</sequence>
<dbReference type="PROSITE" id="PS50088">
    <property type="entry name" value="ANK_REPEAT"/>
    <property type="match status" value="5"/>
</dbReference>
<proteinExistence type="inferred from homology"/>
<dbReference type="PROSITE" id="PS50297">
    <property type="entry name" value="ANK_REP_REGION"/>
    <property type="match status" value="5"/>
</dbReference>
<dbReference type="EMBL" id="CCYD01002371">
    <property type="protein sequence ID" value="CEG47116.1"/>
    <property type="molecule type" value="Genomic_DNA"/>
</dbReference>